<sequence length="92" mass="10607">MEALDRASKCLQHQNAFGRAQASSRLRQMEKDYTQKLAKSAQLMAQLQASVCDGKEEAGRVQQSLERQLEEDQARWDQERKTLTHHADKAHR</sequence>
<protein>
    <submittedName>
        <fullName evidence="2">Uncharacterized protein</fullName>
    </submittedName>
</protein>
<dbReference type="AlphaFoldDB" id="A0A9Q0II17"/>
<dbReference type="Proteomes" id="UP001148018">
    <property type="component" value="Unassembled WGS sequence"/>
</dbReference>
<accession>A0A9Q0II17</accession>
<evidence type="ECO:0000256" key="1">
    <source>
        <dbReference type="SAM" id="MobiDB-lite"/>
    </source>
</evidence>
<feature type="non-terminal residue" evidence="2">
    <location>
        <position position="1"/>
    </location>
</feature>
<proteinExistence type="predicted"/>
<reference evidence="2" key="1">
    <citation type="submission" date="2022-07" db="EMBL/GenBank/DDBJ databases">
        <title>Chromosome-level genome of Muraenolepis orangiensis.</title>
        <authorList>
            <person name="Kim J."/>
        </authorList>
    </citation>
    <scope>NUCLEOTIDE SEQUENCE</scope>
    <source>
        <strain evidence="2">KU_S4_2022</strain>
        <tissue evidence="2">Muscle</tissue>
    </source>
</reference>
<evidence type="ECO:0000313" key="3">
    <source>
        <dbReference type="Proteomes" id="UP001148018"/>
    </source>
</evidence>
<dbReference type="PANTHER" id="PTHR18871">
    <property type="entry name" value="CENTROSOMAL PROTEIN OF 112 KDA"/>
    <property type="match status" value="1"/>
</dbReference>
<organism evidence="2 3">
    <name type="scientific">Muraenolepis orangiensis</name>
    <name type="common">Patagonian moray cod</name>
    <dbReference type="NCBI Taxonomy" id="630683"/>
    <lineage>
        <taxon>Eukaryota</taxon>
        <taxon>Metazoa</taxon>
        <taxon>Chordata</taxon>
        <taxon>Craniata</taxon>
        <taxon>Vertebrata</taxon>
        <taxon>Euteleostomi</taxon>
        <taxon>Actinopterygii</taxon>
        <taxon>Neopterygii</taxon>
        <taxon>Teleostei</taxon>
        <taxon>Neoteleostei</taxon>
        <taxon>Acanthomorphata</taxon>
        <taxon>Zeiogadaria</taxon>
        <taxon>Gadariae</taxon>
        <taxon>Gadiformes</taxon>
        <taxon>Muraenolepidoidei</taxon>
        <taxon>Muraenolepididae</taxon>
        <taxon>Muraenolepis</taxon>
    </lineage>
</organism>
<evidence type="ECO:0000313" key="2">
    <source>
        <dbReference type="EMBL" id="KAJ3601257.1"/>
    </source>
</evidence>
<dbReference type="PANTHER" id="PTHR18871:SF2">
    <property type="entry name" value="CENTROSOMAL PROTEIN OF 112 KDA"/>
    <property type="match status" value="1"/>
</dbReference>
<gene>
    <name evidence="2" type="ORF">NHX12_032230</name>
</gene>
<name>A0A9Q0II17_9TELE</name>
<dbReference type="OrthoDB" id="78101at2759"/>
<comment type="caution">
    <text evidence="2">The sequence shown here is derived from an EMBL/GenBank/DDBJ whole genome shotgun (WGS) entry which is preliminary data.</text>
</comment>
<feature type="compositionally biased region" description="Basic and acidic residues" evidence="1">
    <location>
        <begin position="67"/>
        <end position="92"/>
    </location>
</feature>
<keyword evidence="3" id="KW-1185">Reference proteome</keyword>
<feature type="region of interest" description="Disordered" evidence="1">
    <location>
        <begin position="61"/>
        <end position="92"/>
    </location>
</feature>
<dbReference type="InterPro" id="IPR055310">
    <property type="entry name" value="CEP112"/>
</dbReference>
<dbReference type="EMBL" id="JANIIK010000047">
    <property type="protein sequence ID" value="KAJ3601257.1"/>
    <property type="molecule type" value="Genomic_DNA"/>
</dbReference>